<feature type="compositionally biased region" description="Polar residues" evidence="1">
    <location>
        <begin position="348"/>
        <end position="357"/>
    </location>
</feature>
<reference evidence="2" key="1">
    <citation type="journal article" date="2020" name="Stud. Mycol.">
        <title>101 Dothideomycetes genomes: a test case for predicting lifestyles and emergence of pathogens.</title>
        <authorList>
            <person name="Haridas S."/>
            <person name="Albert R."/>
            <person name="Binder M."/>
            <person name="Bloem J."/>
            <person name="Labutti K."/>
            <person name="Salamov A."/>
            <person name="Andreopoulos B."/>
            <person name="Baker S."/>
            <person name="Barry K."/>
            <person name="Bills G."/>
            <person name="Bluhm B."/>
            <person name="Cannon C."/>
            <person name="Castanera R."/>
            <person name="Culley D."/>
            <person name="Daum C."/>
            <person name="Ezra D."/>
            <person name="Gonzalez J."/>
            <person name="Henrissat B."/>
            <person name="Kuo A."/>
            <person name="Liang C."/>
            <person name="Lipzen A."/>
            <person name="Lutzoni F."/>
            <person name="Magnuson J."/>
            <person name="Mondo S."/>
            <person name="Nolan M."/>
            <person name="Ohm R."/>
            <person name="Pangilinan J."/>
            <person name="Park H.-J."/>
            <person name="Ramirez L."/>
            <person name="Alfaro M."/>
            <person name="Sun H."/>
            <person name="Tritt A."/>
            <person name="Yoshinaga Y."/>
            <person name="Zwiers L.-H."/>
            <person name="Turgeon B."/>
            <person name="Goodwin S."/>
            <person name="Spatafora J."/>
            <person name="Crous P."/>
            <person name="Grigoriev I."/>
        </authorList>
    </citation>
    <scope>NUCLEOTIDE SEQUENCE</scope>
    <source>
        <strain evidence="2">CBS 119925</strain>
    </source>
</reference>
<protein>
    <submittedName>
        <fullName evidence="2">Uncharacterized protein</fullName>
    </submittedName>
</protein>
<feature type="region of interest" description="Disordered" evidence="1">
    <location>
        <begin position="283"/>
        <end position="412"/>
    </location>
</feature>
<keyword evidence="3" id="KW-1185">Reference proteome</keyword>
<accession>A0A6A6VGP6</accession>
<dbReference type="AlphaFoldDB" id="A0A6A6VGP6"/>
<name>A0A6A6VGP6_9PLEO</name>
<gene>
    <name evidence="2" type="ORF">M011DRAFT_476389</name>
</gene>
<feature type="region of interest" description="Disordered" evidence="1">
    <location>
        <begin position="254"/>
        <end position="273"/>
    </location>
</feature>
<feature type="compositionally biased region" description="Polar residues" evidence="1">
    <location>
        <begin position="373"/>
        <end position="386"/>
    </location>
</feature>
<feature type="compositionally biased region" description="Low complexity" evidence="1">
    <location>
        <begin position="290"/>
        <end position="327"/>
    </location>
</feature>
<organism evidence="2 3">
    <name type="scientific">Sporormia fimetaria CBS 119925</name>
    <dbReference type="NCBI Taxonomy" id="1340428"/>
    <lineage>
        <taxon>Eukaryota</taxon>
        <taxon>Fungi</taxon>
        <taxon>Dikarya</taxon>
        <taxon>Ascomycota</taxon>
        <taxon>Pezizomycotina</taxon>
        <taxon>Dothideomycetes</taxon>
        <taxon>Pleosporomycetidae</taxon>
        <taxon>Pleosporales</taxon>
        <taxon>Sporormiaceae</taxon>
        <taxon>Sporormia</taxon>
    </lineage>
</organism>
<dbReference type="EMBL" id="MU006569">
    <property type="protein sequence ID" value="KAF2748371.1"/>
    <property type="molecule type" value="Genomic_DNA"/>
</dbReference>
<evidence type="ECO:0000256" key="1">
    <source>
        <dbReference type="SAM" id="MobiDB-lite"/>
    </source>
</evidence>
<feature type="compositionally biased region" description="Polar residues" evidence="1">
    <location>
        <begin position="197"/>
        <end position="210"/>
    </location>
</feature>
<dbReference type="OrthoDB" id="3791931at2759"/>
<dbReference type="Proteomes" id="UP000799440">
    <property type="component" value="Unassembled WGS sequence"/>
</dbReference>
<proteinExistence type="predicted"/>
<evidence type="ECO:0000313" key="3">
    <source>
        <dbReference type="Proteomes" id="UP000799440"/>
    </source>
</evidence>
<feature type="region of interest" description="Disordered" evidence="1">
    <location>
        <begin position="175"/>
        <end position="210"/>
    </location>
</feature>
<evidence type="ECO:0000313" key="2">
    <source>
        <dbReference type="EMBL" id="KAF2748371.1"/>
    </source>
</evidence>
<sequence length="412" mass="44528">MPSFLWLKKPMFTCPPDDPTIPTTDSARQAIIDDLEAVIKSTISVAEAAYIDKRLKSSAMYYRENDIPDCAAGLVDRAIYLHRNGWRYPLHDPELEEEIRSTRNMTFAKRMAIIKDVLRLSKTTCRDVLKSEKVWTVIGKPDTMLTSVLKWHWKKNQEALLMVVAQGRHADEEVARGGLKKSYEAPTAGDSEFAQGDENQAPVTRASHSSAAIENQAHAAENHLPLSELQASAREHGTPTPADKALDATGMTNALGNEADSDIPYTELSGDLTTSDVEGRIGSLKEESSPDVSDSSSVVSEAESSPVVSNSSSVVSKVESSSAASESPPIFSDEESLHDGQSVCIDENGSTNDQLTANAHPLDNGHSHDDSAGTVQAGPSTPTTNTGKRKKELNSTPASLTREEKRGRRGSG</sequence>